<evidence type="ECO:0000313" key="2">
    <source>
        <dbReference type="Proteomes" id="UP000005090"/>
    </source>
</evidence>
<sequence length="46" mass="5214">MWIVLFIVALLFVLGSALILLRSAKVPKISDKVKPQPYRNDDDSGW</sequence>
<gene>
    <name evidence="1" type="ORF">Metal_1694</name>
</gene>
<reference evidence="1 2" key="1">
    <citation type="journal article" date="2013" name="Genome Announc.">
        <title>Genome Sequence of the Obligate Gammaproteobacterial Methanotroph Methylomicrobium album Strain BG8.</title>
        <authorList>
            <person name="Kits K.D."/>
            <person name="Kalyuzhnaya M.G."/>
            <person name="Klotz M.G."/>
            <person name="Jetten M.S."/>
            <person name="Op den Camp H.J."/>
            <person name="Vuilleumier S."/>
            <person name="Bringel F."/>
            <person name="Dispirito A.A."/>
            <person name="Murrell J.C."/>
            <person name="Bruce D."/>
            <person name="Cheng J.F."/>
            <person name="Copeland A."/>
            <person name="Goodwin L."/>
            <person name="Hauser L."/>
            <person name="Lajus A."/>
            <person name="Land M.L."/>
            <person name="Lapidus A."/>
            <person name="Lucas S."/>
            <person name="Medigue C."/>
            <person name="Pitluck S."/>
            <person name="Woyke T."/>
            <person name="Zeytun A."/>
            <person name="Stein L.Y."/>
        </authorList>
    </citation>
    <scope>NUCLEOTIDE SEQUENCE [LARGE SCALE GENOMIC DNA]</scope>
    <source>
        <strain evidence="1 2">BG8</strain>
    </source>
</reference>
<dbReference type="EMBL" id="CM001475">
    <property type="protein sequence ID" value="EIC29464.1"/>
    <property type="molecule type" value="Genomic_DNA"/>
</dbReference>
<dbReference type="RefSeq" id="WP_005371335.1">
    <property type="nucleotide sequence ID" value="NZ_CM001475.1"/>
</dbReference>
<proteinExistence type="predicted"/>
<dbReference type="eggNOG" id="ENOG5031NFQ">
    <property type="taxonomic scope" value="Bacteria"/>
</dbReference>
<dbReference type="Proteomes" id="UP000005090">
    <property type="component" value="Chromosome"/>
</dbReference>
<organism evidence="1 2">
    <name type="scientific">Methylomicrobium album BG8</name>
    <dbReference type="NCBI Taxonomy" id="686340"/>
    <lineage>
        <taxon>Bacteria</taxon>
        <taxon>Pseudomonadati</taxon>
        <taxon>Pseudomonadota</taxon>
        <taxon>Gammaproteobacteria</taxon>
        <taxon>Methylococcales</taxon>
        <taxon>Methylococcaceae</taxon>
        <taxon>Methylomicrobium</taxon>
    </lineage>
</organism>
<name>H8GMR2_METAL</name>
<protein>
    <submittedName>
        <fullName evidence="1">Uncharacterized protein</fullName>
    </submittedName>
</protein>
<dbReference type="AlphaFoldDB" id="H8GMR2"/>
<keyword evidence="2" id="KW-1185">Reference proteome</keyword>
<dbReference type="HOGENOM" id="CLU_3235963_0_0_6"/>
<dbReference type="STRING" id="686340.Metal_1694"/>
<accession>H8GMR2</accession>
<evidence type="ECO:0000313" key="1">
    <source>
        <dbReference type="EMBL" id="EIC29464.1"/>
    </source>
</evidence>